<dbReference type="Gene3D" id="1.10.8.10">
    <property type="entry name" value="DNA helicase RuvA subunit, C-terminal domain"/>
    <property type="match status" value="1"/>
</dbReference>
<comment type="caution">
    <text evidence="6">Lacks conserved residue(s) required for the propagation of feature annotation.</text>
</comment>
<dbReference type="RefSeq" id="WP_147501116.1">
    <property type="nucleotide sequence ID" value="NZ_JANPQO010000001.1"/>
</dbReference>
<dbReference type="CDD" id="cd14332">
    <property type="entry name" value="UBA_RuvA_C"/>
    <property type="match status" value="1"/>
</dbReference>
<evidence type="ECO:0000259" key="7">
    <source>
        <dbReference type="Pfam" id="PF01330"/>
    </source>
</evidence>
<feature type="region of interest" description="Domain II" evidence="6">
    <location>
        <begin position="65"/>
        <end position="142"/>
    </location>
</feature>
<name>A0ABY3G3W1_9BACT</name>
<reference evidence="9 10" key="1">
    <citation type="submission" date="2019-07" db="EMBL/GenBank/DDBJ databases">
        <title>Rapid identification of Enteric Bacteria from Whole Genome Sequences (WGS) using Average Nucleotide Identity (ANI).</title>
        <authorList>
            <person name="Lane C."/>
        </authorList>
    </citation>
    <scope>NUCLEOTIDE SEQUENCE [LARGE SCALE GENOMIC DNA]</scope>
    <source>
        <strain evidence="9 10">2011D-8905</strain>
    </source>
</reference>
<evidence type="ECO:0000313" key="10">
    <source>
        <dbReference type="Proteomes" id="UP000321614"/>
    </source>
</evidence>
<dbReference type="InterPro" id="IPR012340">
    <property type="entry name" value="NA-bd_OB-fold"/>
</dbReference>
<comment type="subunit">
    <text evidence="6">Homotetramer. Forms an RuvA(8)-RuvB(12)-Holliday junction (HJ) complex. HJ DNA is sandwiched between 2 RuvA tetramers; dsDNA enters through RuvA and exits via RuvB. An RuvB hexamer assembles on each DNA strand where it exits the tetramer. Each RuvB hexamer is contacted by two RuvA subunits (via domain III) on 2 adjacent RuvB subunits; this complex drives branch migration. In the full resolvosome a probable DNA-RuvA(4)-RuvB(12)-RuvC(2) complex forms which resolves the HJ.</text>
</comment>
<comment type="caution">
    <text evidence="9">The sequence shown here is derived from an EMBL/GenBank/DDBJ whole genome shotgun (WGS) entry which is preliminary data.</text>
</comment>
<feature type="region of interest" description="Domain I" evidence="6">
    <location>
        <begin position="1"/>
        <end position="64"/>
    </location>
</feature>
<evidence type="ECO:0000256" key="1">
    <source>
        <dbReference type="ARBA" id="ARBA00022490"/>
    </source>
</evidence>
<dbReference type="Pfam" id="PF07499">
    <property type="entry name" value="RuvA_C"/>
    <property type="match status" value="1"/>
</dbReference>
<dbReference type="NCBIfam" id="TIGR00084">
    <property type="entry name" value="ruvA"/>
    <property type="match status" value="1"/>
</dbReference>
<keyword evidence="4 6" id="KW-0233">DNA recombination</keyword>
<evidence type="ECO:0000256" key="2">
    <source>
        <dbReference type="ARBA" id="ARBA00022763"/>
    </source>
</evidence>
<keyword evidence="3 6" id="KW-0238">DNA-binding</keyword>
<keyword evidence="1 6" id="KW-0963">Cytoplasm</keyword>
<dbReference type="Pfam" id="PF01330">
    <property type="entry name" value="RuvA_N"/>
    <property type="match status" value="1"/>
</dbReference>
<evidence type="ECO:0000259" key="8">
    <source>
        <dbReference type="Pfam" id="PF07499"/>
    </source>
</evidence>
<evidence type="ECO:0000256" key="4">
    <source>
        <dbReference type="ARBA" id="ARBA00023172"/>
    </source>
</evidence>
<dbReference type="SUPFAM" id="SSF47781">
    <property type="entry name" value="RuvA domain 2-like"/>
    <property type="match status" value="1"/>
</dbReference>
<keyword evidence="10" id="KW-1185">Reference proteome</keyword>
<protein>
    <recommendedName>
        <fullName evidence="6">Holliday junction branch migration complex subunit RuvA</fullName>
    </recommendedName>
</protein>
<dbReference type="EMBL" id="VOAW01000016">
    <property type="protein sequence ID" value="TWO24015.1"/>
    <property type="molecule type" value="Genomic_DNA"/>
</dbReference>
<comment type="similarity">
    <text evidence="6">Belongs to the RuvA family.</text>
</comment>
<dbReference type="SUPFAM" id="SSF46929">
    <property type="entry name" value="DNA helicase RuvA subunit, C-terminal domain"/>
    <property type="match status" value="1"/>
</dbReference>
<dbReference type="InterPro" id="IPR011114">
    <property type="entry name" value="RuvA_C"/>
</dbReference>
<evidence type="ECO:0000256" key="6">
    <source>
        <dbReference type="HAMAP-Rule" id="MF_00031"/>
    </source>
</evidence>
<sequence length="183" mass="19756">MIVALEGEVAKKNPTYIVLKTASGVSYGVYVSLFCSNQINQNGKIELLITQIIKEDSHKLYGFLDDSEQRMFELLIKINGIGATTAMAVCSSLSVDAFYMALKNADESAFKKVPGIGAKGAKRIITELSDAKMNISNCDLTHSQALAALISLGFKQENILKALSSCQSTETGELVKEALKKLA</sequence>
<feature type="domain" description="Holliday junction DNA helicase RuvA C-terminal" evidence="8">
    <location>
        <begin position="143"/>
        <end position="182"/>
    </location>
</feature>
<comment type="domain">
    <text evidence="6">Has three domains with a flexible linker between the domains II and III and assumes an 'L' shape. Domain III is highly mobile and contacts RuvB.</text>
</comment>
<comment type="function">
    <text evidence="6">The RuvA-RuvB-RuvC complex processes Holliday junction (HJ) DNA during genetic recombination and DNA repair, while the RuvA-RuvB complex plays an important role in the rescue of blocked DNA replication forks via replication fork reversal (RFR). RuvA specifically binds to HJ cruciform DNA, conferring on it an open structure. The RuvB hexamer acts as an ATP-dependent pump, pulling dsDNA into and through the RuvAB complex. HJ branch migration allows RuvC to scan DNA until it finds its consensus sequence, where it cleaves and resolves the cruciform DNA.</text>
</comment>
<dbReference type="HAMAP" id="MF_00031">
    <property type="entry name" value="DNA_HJ_migration_RuvA"/>
    <property type="match status" value="1"/>
</dbReference>
<dbReference type="InterPro" id="IPR010994">
    <property type="entry name" value="RuvA_2-like"/>
</dbReference>
<dbReference type="SUPFAM" id="SSF50249">
    <property type="entry name" value="Nucleic acid-binding proteins"/>
    <property type="match status" value="1"/>
</dbReference>
<gene>
    <name evidence="6 9" type="primary">ruvA</name>
    <name evidence="9" type="ORF">ZA01_07055</name>
</gene>
<dbReference type="Pfam" id="PF14520">
    <property type="entry name" value="HHH_5"/>
    <property type="match status" value="1"/>
</dbReference>
<comment type="subcellular location">
    <subcellularLocation>
        <location evidence="6">Cytoplasm</location>
    </subcellularLocation>
</comment>
<dbReference type="Gene3D" id="1.10.150.20">
    <property type="entry name" value="5' to 3' exonuclease, C-terminal subdomain"/>
    <property type="match status" value="1"/>
</dbReference>
<dbReference type="Gene3D" id="2.40.50.140">
    <property type="entry name" value="Nucleic acid-binding proteins"/>
    <property type="match status" value="1"/>
</dbReference>
<evidence type="ECO:0000313" key="9">
    <source>
        <dbReference type="EMBL" id="TWO24015.1"/>
    </source>
</evidence>
<proteinExistence type="inferred from homology"/>
<keyword evidence="5 6" id="KW-0234">DNA repair</keyword>
<evidence type="ECO:0000256" key="5">
    <source>
        <dbReference type="ARBA" id="ARBA00023204"/>
    </source>
</evidence>
<organism evidence="9 10">
    <name type="scientific">Campylobacter insulaenigrae</name>
    <dbReference type="NCBI Taxonomy" id="260714"/>
    <lineage>
        <taxon>Bacteria</taxon>
        <taxon>Pseudomonadati</taxon>
        <taxon>Campylobacterota</taxon>
        <taxon>Epsilonproteobacteria</taxon>
        <taxon>Campylobacterales</taxon>
        <taxon>Campylobacteraceae</taxon>
        <taxon>Campylobacter</taxon>
    </lineage>
</organism>
<dbReference type="InterPro" id="IPR036267">
    <property type="entry name" value="RuvA_C_sf"/>
</dbReference>
<feature type="domain" description="DNA helicase Holliday junction RuvA type" evidence="7">
    <location>
        <begin position="1"/>
        <end position="62"/>
    </location>
</feature>
<accession>A0ABY3G3W1</accession>
<evidence type="ECO:0000256" key="3">
    <source>
        <dbReference type="ARBA" id="ARBA00023125"/>
    </source>
</evidence>
<feature type="region of interest" description="Domain III" evidence="6">
    <location>
        <begin position="144"/>
        <end position="183"/>
    </location>
</feature>
<dbReference type="Proteomes" id="UP000321614">
    <property type="component" value="Unassembled WGS sequence"/>
</dbReference>
<dbReference type="InterPro" id="IPR000085">
    <property type="entry name" value="RuvA"/>
</dbReference>
<keyword evidence="2 6" id="KW-0227">DNA damage</keyword>
<dbReference type="InterPro" id="IPR013849">
    <property type="entry name" value="DNA_helicase_Holl-junc_RuvA_I"/>
</dbReference>